<dbReference type="Pfam" id="PF22936">
    <property type="entry name" value="Pol_BBD"/>
    <property type="match status" value="1"/>
</dbReference>
<evidence type="ECO:0000259" key="1">
    <source>
        <dbReference type="Pfam" id="PF22936"/>
    </source>
</evidence>
<sequence length="402" mass="44856">MHNVSRDLLSGVLFRSSTHAIWEDLRKHFDKVTTSRMFYLYKFLMGLNDGYSQARSQILMKSHVPNVNQAYAMLLQDESQKLVVGGHCVLTENMEPTALFTTKQYAPVFTPEQYSQILNFLNKTLIGEPSENMADISLSDSDSNPTWIENTGATNHMTGNERLLVNATKVGNSAQVQMPNGDSTQITHVGNCHLTGGDFIKDVLCVPAFKFNILSVSKLTKALQCFVSFYPDFFIFHDLFIGRVKGIGKKEEELYILRPKDNAEIKEQMRSLAVRGITDSELWHKRMSHAIEQNFSFPVISIPSATLEDLVPIPSYVSNQPQAIDSPEIEVFDIAESTPLTANLSPSTSVPILDSELPPVTNLDTPHRKFGRVSKLPIWLKDFVVPGKAAAACLYPSSNVVN</sequence>
<name>A0A1S4CT95_TOBAC</name>
<dbReference type="KEGG" id="nta:107822319"/>
<gene>
    <name evidence="2" type="primary">LOC107822319</name>
</gene>
<accession>A0A1S4CT95</accession>
<proteinExistence type="predicted"/>
<feature type="domain" description="Retrovirus-related Pol polyprotein from transposon TNT 1-94-like beta-barrel" evidence="1">
    <location>
        <begin position="147"/>
        <end position="221"/>
    </location>
</feature>
<dbReference type="OrthoDB" id="1304282at2759"/>
<reference evidence="2" key="1">
    <citation type="submission" date="2025-08" db="UniProtKB">
        <authorList>
            <consortium name="RefSeq"/>
        </authorList>
    </citation>
    <scope>IDENTIFICATION</scope>
</reference>
<dbReference type="PaxDb" id="4097-A0A1S4CT95"/>
<evidence type="ECO:0000313" key="2">
    <source>
        <dbReference type="RefSeq" id="XP_016504335.1"/>
    </source>
</evidence>
<dbReference type="AlphaFoldDB" id="A0A1S4CT95"/>
<dbReference type="InterPro" id="IPR054722">
    <property type="entry name" value="PolX-like_BBD"/>
</dbReference>
<dbReference type="PANTHER" id="PTHR34222:SF87">
    <property type="entry name" value="CCHC-TYPE DOMAIN-CONTAINING PROTEIN"/>
    <property type="match status" value="1"/>
</dbReference>
<organism evidence="2">
    <name type="scientific">Nicotiana tabacum</name>
    <name type="common">Common tobacco</name>
    <dbReference type="NCBI Taxonomy" id="4097"/>
    <lineage>
        <taxon>Eukaryota</taxon>
        <taxon>Viridiplantae</taxon>
        <taxon>Streptophyta</taxon>
        <taxon>Embryophyta</taxon>
        <taxon>Tracheophyta</taxon>
        <taxon>Spermatophyta</taxon>
        <taxon>Magnoliopsida</taxon>
        <taxon>eudicotyledons</taxon>
        <taxon>Gunneridae</taxon>
        <taxon>Pentapetalae</taxon>
        <taxon>asterids</taxon>
        <taxon>lamiids</taxon>
        <taxon>Solanales</taxon>
        <taxon>Solanaceae</taxon>
        <taxon>Nicotianoideae</taxon>
        <taxon>Nicotianeae</taxon>
        <taxon>Nicotiana</taxon>
    </lineage>
</organism>
<dbReference type="RefSeq" id="XP_016504335.1">
    <property type="nucleotide sequence ID" value="XM_016648849.1"/>
</dbReference>
<dbReference type="PANTHER" id="PTHR34222">
    <property type="entry name" value="GAG_PRE-INTEGRS DOMAIN-CONTAINING PROTEIN"/>
    <property type="match status" value="1"/>
</dbReference>
<protein>
    <recommendedName>
        <fullName evidence="1">Retrovirus-related Pol polyprotein from transposon TNT 1-94-like beta-barrel domain-containing protein</fullName>
    </recommendedName>
</protein>